<evidence type="ECO:0000313" key="1">
    <source>
        <dbReference type="EMBL" id="OMJ70914.1"/>
    </source>
</evidence>
<sequence>MDKPKQDSEITQEQDLKELSFEIPESQNSKALNLTRTNKHHKGYHLTKFLWFKIFRFIHYPIIPRGLAQVNQYLRKLVKEYAPSLKEIIFQIRIAFNDKNKPFMKNSEKFLSFFHDYKKIKNLTLFFKPEKEENYCFIETFPLIFQDLAILNTVKYLNVLAYNESAFDYPNFLSQFKSLKALKITLYKDYAIANSILEMLKNEIINNKEFVTRLKKISLAVQYEQINAHDIPDIINMLICSTIQEFSVKFMNAKSLAESYRPGTMIFCSYLKKLKLPCSLKLNRETINNLSELLITSEKLQSLHINSSVLEFSNFLQALTFSRTLRSLHLLGVLINLSSVKLALRIFPIIENTNIVDFLLFSSAVNDLESCEQYVEALDSMLEKSNITKLFVYLDHCPYSVIESLSEVILRSARNGKLEFFFKFNIKSCIEGKIYVPIFRYHYGANPTLFYEVFMRLLKIPQKEMVEEVTANNYEKFFSKNLARGTLDNEHYTTSILLGLVASRITDMKSLDLKQTLIRAIHFPVLKIFEGLPNLESLKILFSVSSQSPFIISAILSAFCPKLKLLEIVFFRPKTTNDRFANIKKSTISEQELVAIQYISSLNIHNPTSVLENLLIIKFISMNATKPEFISLINCIKNNNSLQIFKLYISKIKSDDDDNIDVDLICKLLSVIKLKQNLKKLTILYDDMSKSCENYHYLKFINCMRGIVKNNKNLDSIEVNFPIENSYHYSLEMLKLLEINKNIRKLNSVNLNNFKQGDDIALTKEYNFIKNEQEDFNDFSSGYCQTGENRFINIMPIIISEIFKKYHHHQIEEIFHGLGSDKTELNIDNKKFDLTPNKTKFALNCLSELTSLKKLSLTRVSLNSENTKIISKSLRSLDSLTILKLYKIKIKFEKLALIISSPNLKALILEKNKFPVSNDPEKFIKLYKQKKIVKLILINNEYPSSLLGEYVDEFYYFSNPHILKASLKINSLYYASNEDFESKLYHNLEKLTVNNTEEIHSSIFEDLICWSSYSKLTYIRFHEYWWNVKEITDGYNGGRLVIGNCDFKENDLEFLPIVIRNGLDTIDLTGNKKIFNDGGKTVCNMIEIANPYNVIFTDSGYYDLSNDEKACIQEACDYNAEII</sequence>
<comment type="caution">
    <text evidence="1">The sequence shown here is derived from an EMBL/GenBank/DDBJ whole genome shotgun (WGS) entry which is preliminary data.</text>
</comment>
<dbReference type="Proteomes" id="UP000187209">
    <property type="component" value="Unassembled WGS sequence"/>
</dbReference>
<proteinExistence type="predicted"/>
<dbReference type="InterPro" id="IPR032675">
    <property type="entry name" value="LRR_dom_sf"/>
</dbReference>
<dbReference type="AlphaFoldDB" id="A0A1R2B2A5"/>
<keyword evidence="2" id="KW-1185">Reference proteome</keyword>
<protein>
    <submittedName>
        <fullName evidence="1">Uncharacterized protein</fullName>
    </submittedName>
</protein>
<reference evidence="1 2" key="1">
    <citation type="submission" date="2016-11" db="EMBL/GenBank/DDBJ databases">
        <title>The macronuclear genome of Stentor coeruleus: a giant cell with tiny introns.</title>
        <authorList>
            <person name="Slabodnick M."/>
            <person name="Ruby J.G."/>
            <person name="Reiff S.B."/>
            <person name="Swart E.C."/>
            <person name="Gosai S."/>
            <person name="Prabakaran S."/>
            <person name="Witkowska E."/>
            <person name="Larue G.E."/>
            <person name="Fisher S."/>
            <person name="Freeman R.M."/>
            <person name="Gunawardena J."/>
            <person name="Chu W."/>
            <person name="Stover N.A."/>
            <person name="Gregory B.D."/>
            <person name="Nowacki M."/>
            <person name="Derisi J."/>
            <person name="Roy S.W."/>
            <person name="Marshall W.F."/>
            <person name="Sood P."/>
        </authorList>
    </citation>
    <scope>NUCLEOTIDE SEQUENCE [LARGE SCALE GENOMIC DNA]</scope>
    <source>
        <strain evidence="1">WM001</strain>
    </source>
</reference>
<accession>A0A1R2B2A5</accession>
<organism evidence="1 2">
    <name type="scientific">Stentor coeruleus</name>
    <dbReference type="NCBI Taxonomy" id="5963"/>
    <lineage>
        <taxon>Eukaryota</taxon>
        <taxon>Sar</taxon>
        <taxon>Alveolata</taxon>
        <taxon>Ciliophora</taxon>
        <taxon>Postciliodesmatophora</taxon>
        <taxon>Heterotrichea</taxon>
        <taxon>Heterotrichida</taxon>
        <taxon>Stentoridae</taxon>
        <taxon>Stentor</taxon>
    </lineage>
</organism>
<evidence type="ECO:0000313" key="2">
    <source>
        <dbReference type="Proteomes" id="UP000187209"/>
    </source>
</evidence>
<dbReference type="SUPFAM" id="SSF52047">
    <property type="entry name" value="RNI-like"/>
    <property type="match status" value="1"/>
</dbReference>
<gene>
    <name evidence="1" type="ORF">SteCoe_31001</name>
</gene>
<name>A0A1R2B2A5_9CILI</name>
<dbReference type="Gene3D" id="3.80.10.10">
    <property type="entry name" value="Ribonuclease Inhibitor"/>
    <property type="match status" value="1"/>
</dbReference>
<dbReference type="EMBL" id="MPUH01001042">
    <property type="protein sequence ID" value="OMJ70914.1"/>
    <property type="molecule type" value="Genomic_DNA"/>
</dbReference>